<keyword evidence="2" id="KW-1185">Reference proteome</keyword>
<evidence type="ECO:0000313" key="1">
    <source>
        <dbReference type="EMBL" id="NLS14623.1"/>
    </source>
</evidence>
<dbReference type="InterPro" id="IPR032710">
    <property type="entry name" value="NTF2-like_dom_sf"/>
</dbReference>
<evidence type="ECO:0000313" key="2">
    <source>
        <dbReference type="Proteomes" id="UP000535589"/>
    </source>
</evidence>
<dbReference type="AlphaFoldDB" id="A0A7X8TUN1"/>
<accession>A0A7X8TUN1</accession>
<gene>
    <name evidence="1" type="ORF">HGP28_17325</name>
</gene>
<dbReference type="SUPFAM" id="SSF54427">
    <property type="entry name" value="NTF2-like"/>
    <property type="match status" value="2"/>
</dbReference>
<proteinExistence type="predicted"/>
<dbReference type="RefSeq" id="WP_168837719.1">
    <property type="nucleotide sequence ID" value="NZ_JABAIK010000025.1"/>
</dbReference>
<dbReference type="Proteomes" id="UP000535589">
    <property type="component" value="Unassembled WGS sequence"/>
</dbReference>
<dbReference type="Gene3D" id="3.10.450.50">
    <property type="match status" value="2"/>
</dbReference>
<dbReference type="EMBL" id="JABAIK010000025">
    <property type="protein sequence ID" value="NLS14623.1"/>
    <property type="molecule type" value="Genomic_DNA"/>
</dbReference>
<evidence type="ECO:0008006" key="3">
    <source>
        <dbReference type="Google" id="ProtNLM"/>
    </source>
</evidence>
<comment type="caution">
    <text evidence="1">The sequence shown here is derived from an EMBL/GenBank/DDBJ whole genome shotgun (WGS) entry which is preliminary data.</text>
</comment>
<sequence length="260" mass="29251">MQLSNKEKVVALLKGLETGDKSAIEYINPNKYIQHRLNVADGYAGFEKLMSDLPQGSTKVNVKRVFEDGPYVFAHMDYDFFGPKVGFDIFKIENGLIVEHWDNLTEKASSPNPSGRTQIDGTTEIVDRDKTEENKALVSNFVKNILIGEHYDKITDYINPGSSHYLQHNPVIADGIDGLKTALEKMAEQGLKMSYSKNHKILGEGNFVLSISEGNFCGDHVAYYDMLRIENNKIVEHWGAIETIPPESEWKNSNGKFGFN</sequence>
<reference evidence="1 2" key="1">
    <citation type="submission" date="2020-04" db="EMBL/GenBank/DDBJ databases">
        <title>Vibrio sp. SM6, a novel species isolated from seawater.</title>
        <authorList>
            <person name="Wang X."/>
        </authorList>
    </citation>
    <scope>NUCLEOTIDE SEQUENCE [LARGE SCALE GENOMIC DNA]</scope>
    <source>
        <strain evidence="1 2">SM6</strain>
    </source>
</reference>
<protein>
    <recommendedName>
        <fullName evidence="3">SnoaL-like domain-containing protein</fullName>
    </recommendedName>
</protein>
<organism evidence="1 2">
    <name type="scientific">Vibrio agarilyticus</name>
    <dbReference type="NCBI Taxonomy" id="2726741"/>
    <lineage>
        <taxon>Bacteria</taxon>
        <taxon>Pseudomonadati</taxon>
        <taxon>Pseudomonadota</taxon>
        <taxon>Gammaproteobacteria</taxon>
        <taxon>Vibrionales</taxon>
        <taxon>Vibrionaceae</taxon>
        <taxon>Vibrio</taxon>
    </lineage>
</organism>
<name>A0A7X8TUN1_9VIBR</name>